<organism evidence="2 3">
    <name type="scientific">Dyadobacter helix</name>
    <dbReference type="NCBI Taxonomy" id="2822344"/>
    <lineage>
        <taxon>Bacteria</taxon>
        <taxon>Pseudomonadati</taxon>
        <taxon>Bacteroidota</taxon>
        <taxon>Cytophagia</taxon>
        <taxon>Cytophagales</taxon>
        <taxon>Spirosomataceae</taxon>
        <taxon>Dyadobacter</taxon>
    </lineage>
</organism>
<dbReference type="AlphaFoldDB" id="A0A916N718"/>
<comment type="caution">
    <text evidence="2">The sequence shown here is derived from an EMBL/GenBank/DDBJ whole genome shotgun (WGS) entry which is preliminary data.</text>
</comment>
<evidence type="ECO:0000256" key="1">
    <source>
        <dbReference type="SAM" id="SignalP"/>
    </source>
</evidence>
<evidence type="ECO:0000313" key="3">
    <source>
        <dbReference type="Proteomes" id="UP000680038"/>
    </source>
</evidence>
<feature type="chain" id="PRO_5037701470" description="Gliding motility lipoprotein GldH" evidence="1">
    <location>
        <begin position="22"/>
        <end position="160"/>
    </location>
</feature>
<sequence>MKSVRYLVVACLAFLFFSCNENVVYTAYDDIPDGLWYIKNKPQFKVDIKDTTQAYHIYYLLRNSLQYPYYNLYLTREITGPDGKQLSSVLQEVFISNEITGKPFGNGLGDLFDHKIPVLKNHVFPKPGIYTFTLSQSMRQNPLPFVLSVGISVEKVQPVK</sequence>
<dbReference type="PROSITE" id="PS51257">
    <property type="entry name" value="PROKAR_LIPOPROTEIN"/>
    <property type="match status" value="1"/>
</dbReference>
<dbReference type="NCBIfam" id="TIGR03511">
    <property type="entry name" value="GldH_lipo"/>
    <property type="match status" value="1"/>
</dbReference>
<proteinExistence type="predicted"/>
<dbReference type="RefSeq" id="WP_215241365.1">
    <property type="nucleotide sequence ID" value="NZ_CAJRAF010000002.1"/>
</dbReference>
<gene>
    <name evidence="2" type="ORF">DYBT9275_05113</name>
</gene>
<dbReference type="Proteomes" id="UP000680038">
    <property type="component" value="Unassembled WGS sequence"/>
</dbReference>
<reference evidence="2" key="1">
    <citation type="submission" date="2021-04" db="EMBL/GenBank/DDBJ databases">
        <authorList>
            <person name="Rodrigo-Torres L."/>
            <person name="Arahal R. D."/>
            <person name="Lucena T."/>
        </authorList>
    </citation>
    <scope>NUCLEOTIDE SEQUENCE</scope>
    <source>
        <strain evidence="2">CECT 9275</strain>
    </source>
</reference>
<evidence type="ECO:0000313" key="2">
    <source>
        <dbReference type="EMBL" id="CAG5012133.1"/>
    </source>
</evidence>
<keyword evidence="3" id="KW-1185">Reference proteome</keyword>
<dbReference type="Pfam" id="PF14109">
    <property type="entry name" value="GldH_lipo"/>
    <property type="match status" value="1"/>
</dbReference>
<accession>A0A916N718</accession>
<keyword evidence="1" id="KW-0732">Signal</keyword>
<dbReference type="InterPro" id="IPR020018">
    <property type="entry name" value="Motility-assoc_lipoprot_GldH"/>
</dbReference>
<dbReference type="EMBL" id="CAJRAF010000002">
    <property type="protein sequence ID" value="CAG5012133.1"/>
    <property type="molecule type" value="Genomic_DNA"/>
</dbReference>
<feature type="signal peptide" evidence="1">
    <location>
        <begin position="1"/>
        <end position="21"/>
    </location>
</feature>
<protein>
    <recommendedName>
        <fullName evidence="4">Gliding motility lipoprotein GldH</fullName>
    </recommendedName>
</protein>
<name>A0A916N718_9BACT</name>
<evidence type="ECO:0008006" key="4">
    <source>
        <dbReference type="Google" id="ProtNLM"/>
    </source>
</evidence>